<proteinExistence type="predicted"/>
<dbReference type="EMBL" id="CH473996">
    <property type="protein sequence ID" value="EDL97939.1"/>
    <property type="molecule type" value="Genomic_DNA"/>
</dbReference>
<sequence length="78" mass="8487">MDPYFSFPGSSSSFCLGCLKRLKACPRNGFRIACFTATPRHPAAAQLSTFRTRFVIVSLQPAPVSVTVIMICLCEPSS</sequence>
<dbReference type="AlphaFoldDB" id="A6JQ22"/>
<name>A6JQ22_RAT</name>
<protein>
    <submittedName>
        <fullName evidence="1">RCG23265</fullName>
    </submittedName>
</protein>
<evidence type="ECO:0000313" key="1">
    <source>
        <dbReference type="EMBL" id="EDL97939.1"/>
    </source>
</evidence>
<accession>A6JQ22</accession>
<dbReference type="Proteomes" id="UP000234681">
    <property type="component" value="Chromosome 14"/>
</dbReference>
<gene>
    <name evidence="1" type="ORF">rCG_23265</name>
</gene>
<organism evidence="1 2">
    <name type="scientific">Rattus norvegicus</name>
    <name type="common">Rat</name>
    <dbReference type="NCBI Taxonomy" id="10116"/>
    <lineage>
        <taxon>Eukaryota</taxon>
        <taxon>Metazoa</taxon>
        <taxon>Chordata</taxon>
        <taxon>Craniata</taxon>
        <taxon>Vertebrata</taxon>
        <taxon>Euteleostomi</taxon>
        <taxon>Mammalia</taxon>
        <taxon>Eutheria</taxon>
        <taxon>Euarchontoglires</taxon>
        <taxon>Glires</taxon>
        <taxon>Rodentia</taxon>
        <taxon>Myomorpha</taxon>
        <taxon>Muroidea</taxon>
        <taxon>Muridae</taxon>
        <taxon>Murinae</taxon>
        <taxon>Rattus</taxon>
    </lineage>
</organism>
<reference evidence="2" key="1">
    <citation type="submission" date="2005-09" db="EMBL/GenBank/DDBJ databases">
        <authorList>
            <person name="Mural R.J."/>
            <person name="Li P.W."/>
            <person name="Adams M.D."/>
            <person name="Amanatides P.G."/>
            <person name="Baden-Tillson H."/>
            <person name="Barnstead M."/>
            <person name="Chin S.H."/>
            <person name="Dew I."/>
            <person name="Evans C.A."/>
            <person name="Ferriera S."/>
            <person name="Flanigan M."/>
            <person name="Fosler C."/>
            <person name="Glodek A."/>
            <person name="Gu Z."/>
            <person name="Holt R.A."/>
            <person name="Jennings D."/>
            <person name="Kraft C.L."/>
            <person name="Lu F."/>
            <person name="Nguyen T."/>
            <person name="Nusskern D.R."/>
            <person name="Pfannkoch C.M."/>
            <person name="Sitter C."/>
            <person name="Sutton G.G."/>
            <person name="Venter J.C."/>
            <person name="Wang Z."/>
            <person name="Woodage T."/>
            <person name="Zheng X.H."/>
            <person name="Zhong F."/>
        </authorList>
    </citation>
    <scope>NUCLEOTIDE SEQUENCE [LARGE SCALE GENOMIC DNA]</scope>
    <source>
        <strain>BN</strain>
        <strain evidence="2">Sprague-Dawley</strain>
    </source>
</reference>
<evidence type="ECO:0000313" key="2">
    <source>
        <dbReference type="Proteomes" id="UP000234681"/>
    </source>
</evidence>
<feature type="non-terminal residue" evidence="1">
    <location>
        <position position="78"/>
    </location>
</feature>